<comment type="caution">
    <text evidence="1">The sequence shown here is derived from an EMBL/GenBank/DDBJ whole genome shotgun (WGS) entry which is preliminary data.</text>
</comment>
<proteinExistence type="predicted"/>
<dbReference type="EMBL" id="NBTY01000085">
    <property type="protein sequence ID" value="OTP74440.1"/>
    <property type="molecule type" value="Genomic_DNA"/>
</dbReference>
<name>A0A242MSY5_CABSO</name>
<evidence type="ECO:0000313" key="1">
    <source>
        <dbReference type="EMBL" id="OTP74440.1"/>
    </source>
</evidence>
<protein>
    <submittedName>
        <fullName evidence="1">Uncharacterized protein</fullName>
    </submittedName>
</protein>
<sequence>MIPRVLRAEVQAISDKTGESFGEIVRKLLTAHVEKEKELEAA</sequence>
<reference evidence="1 2" key="1">
    <citation type="submission" date="2017-03" db="EMBL/GenBank/DDBJ databases">
        <title>Genome analysis of strain PAMC 26510.</title>
        <authorList>
            <person name="Oh H.-M."/>
            <person name="Yang J.-A."/>
        </authorList>
    </citation>
    <scope>NUCLEOTIDE SEQUENCE [LARGE SCALE GENOMIC DNA]</scope>
    <source>
        <strain evidence="1 2">PAMC 26510</strain>
    </source>
</reference>
<evidence type="ECO:0000313" key="2">
    <source>
        <dbReference type="Proteomes" id="UP000194546"/>
    </source>
</evidence>
<dbReference type="Proteomes" id="UP000194546">
    <property type="component" value="Unassembled WGS sequence"/>
</dbReference>
<gene>
    <name evidence="1" type="ORF">PAMC26510_16500</name>
</gene>
<dbReference type="AlphaFoldDB" id="A0A242MSY5"/>
<organism evidence="1 2">
    <name type="scientific">Caballeronia sordidicola</name>
    <name type="common">Burkholderia sordidicola</name>
    <dbReference type="NCBI Taxonomy" id="196367"/>
    <lineage>
        <taxon>Bacteria</taxon>
        <taxon>Pseudomonadati</taxon>
        <taxon>Pseudomonadota</taxon>
        <taxon>Betaproteobacteria</taxon>
        <taxon>Burkholderiales</taxon>
        <taxon>Burkholderiaceae</taxon>
        <taxon>Caballeronia</taxon>
    </lineage>
</organism>
<accession>A0A242MSY5</accession>